<organism evidence="1 2">
    <name type="scientific">Terrabacter tumescens</name>
    <dbReference type="NCBI Taxonomy" id="60443"/>
    <lineage>
        <taxon>Bacteria</taxon>
        <taxon>Bacillati</taxon>
        <taxon>Actinomycetota</taxon>
        <taxon>Actinomycetes</taxon>
        <taxon>Micrococcales</taxon>
        <taxon>Intrasporangiaceae</taxon>
        <taxon>Terrabacter</taxon>
    </lineage>
</organism>
<protein>
    <recommendedName>
        <fullName evidence="3">Gingipain domain-containing protein</fullName>
    </recommendedName>
</protein>
<reference evidence="2" key="1">
    <citation type="journal article" date="2019" name="Int. J. Syst. Evol. Microbiol.">
        <title>The Global Catalogue of Microorganisms (GCM) 10K type strain sequencing project: providing services to taxonomists for standard genome sequencing and annotation.</title>
        <authorList>
            <consortium name="The Broad Institute Genomics Platform"/>
            <consortium name="The Broad Institute Genome Sequencing Center for Infectious Disease"/>
            <person name="Wu L."/>
            <person name="Ma J."/>
        </authorList>
    </citation>
    <scope>NUCLEOTIDE SEQUENCE [LARGE SCALE GENOMIC DNA]</scope>
    <source>
        <strain evidence="2">JCM 1365</strain>
    </source>
</reference>
<keyword evidence="2" id="KW-1185">Reference proteome</keyword>
<gene>
    <name evidence="1" type="ORF">GCM10009721_28330</name>
</gene>
<evidence type="ECO:0000313" key="2">
    <source>
        <dbReference type="Proteomes" id="UP000623461"/>
    </source>
</evidence>
<accession>A0ABQ2I5S4</accession>
<dbReference type="EMBL" id="BMNZ01000005">
    <property type="protein sequence ID" value="GGM99611.1"/>
    <property type="molecule type" value="Genomic_DNA"/>
</dbReference>
<dbReference type="RefSeq" id="WP_052358593.1">
    <property type="nucleotide sequence ID" value="NZ_BMNZ01000005.1"/>
</dbReference>
<evidence type="ECO:0008006" key="3">
    <source>
        <dbReference type="Google" id="ProtNLM"/>
    </source>
</evidence>
<dbReference type="Proteomes" id="UP000623461">
    <property type="component" value="Unassembled WGS sequence"/>
</dbReference>
<evidence type="ECO:0000313" key="1">
    <source>
        <dbReference type="EMBL" id="GGM99611.1"/>
    </source>
</evidence>
<sequence>MLHPNGVDATTGEHLLPPLVEQDVADAFGSAPLDHASMAALTAHHRRTTEDHLAPKHGVDGSDLSLAGWGVIASEHADPAVLVALRPLLEHRREQAASAREHRFRELTGADGYRQDETKQEFQTRFGAGPGPVDPDVLPYHLLIVGGPDEVPFSFQYQLDVQHSVGRVSFATTSEYAVYARNVVAADRAAGRDRHDGPVDVCLFAPRHDDDAATGLSEQHLARPLAHALDEEAQLFRVSRLLGGDATKVGLVSALSGTRAPGLLFTASHGLGFPSGHPLQTETQGALVCQEWDGPGHGPLAAGEWFGATDVRALDADLTGMVAVVFACFGAGTPRENDFGRAQFSAGPLAPAPFVAALPRAMLGREGGALAVVGHVDRAWAYSFMWPGVGAQTEVFHSTLRALASGELLGTALEFMGDRPAEVATELAQTIELRDLGKRIDPATLAALWTAYSDTRNYVVLGDPAVRIRQQSHTPPVTRPTVDIAASAICPQPRPPFAKETVEVATYVTHDPAAVHVDPATGCITGARLALYSMVHTNGDAQHVVTTPLPGATADDDEATALADLHTRLLDVSLTAQRASTAGGGDPDD</sequence>
<comment type="caution">
    <text evidence="1">The sequence shown here is derived from an EMBL/GenBank/DDBJ whole genome shotgun (WGS) entry which is preliminary data.</text>
</comment>
<proteinExistence type="predicted"/>
<name>A0ABQ2I5S4_9MICO</name>